<feature type="transmembrane region" description="Helical" evidence="10">
    <location>
        <begin position="23"/>
        <end position="42"/>
    </location>
</feature>
<evidence type="ECO:0000256" key="3">
    <source>
        <dbReference type="ARBA" id="ARBA00022448"/>
    </source>
</evidence>
<dbReference type="Gene3D" id="1.20.1250.20">
    <property type="entry name" value="MFS general substrate transporter like domains"/>
    <property type="match status" value="1"/>
</dbReference>
<evidence type="ECO:0000256" key="8">
    <source>
        <dbReference type="RuleBase" id="RU003346"/>
    </source>
</evidence>
<evidence type="ECO:0000256" key="2">
    <source>
        <dbReference type="ARBA" id="ARBA00010992"/>
    </source>
</evidence>
<comment type="similarity">
    <text evidence="2 8">Belongs to the major facilitator superfamily. Sugar transporter (TC 2.A.1.1) family.</text>
</comment>
<protein>
    <recommendedName>
        <fullName evidence="11">Major facilitator superfamily (MFS) profile domain-containing protein</fullName>
    </recommendedName>
</protein>
<feature type="transmembrane region" description="Helical" evidence="10">
    <location>
        <begin position="156"/>
        <end position="179"/>
    </location>
</feature>
<evidence type="ECO:0000256" key="6">
    <source>
        <dbReference type="ARBA" id="ARBA00023136"/>
    </source>
</evidence>
<feature type="transmembrane region" description="Helical" evidence="10">
    <location>
        <begin position="121"/>
        <end position="144"/>
    </location>
</feature>
<keyword evidence="5 10" id="KW-1133">Transmembrane helix</keyword>
<dbReference type="GO" id="GO:0005351">
    <property type="term" value="F:carbohydrate:proton symporter activity"/>
    <property type="evidence" value="ECO:0007669"/>
    <property type="project" value="TreeGrafter"/>
</dbReference>
<dbReference type="PANTHER" id="PTHR48022:SF64">
    <property type="entry name" value="MAJOR FACILITATOR SUPERFAMILY (MFS) PROFILE DOMAIN-CONTAINING PROTEIN"/>
    <property type="match status" value="1"/>
</dbReference>
<comment type="catalytic activity">
    <reaction evidence="7">
        <text>myo-inositol(out) + H(+)(out) = myo-inositol(in) + H(+)(in)</text>
        <dbReference type="Rhea" id="RHEA:60364"/>
        <dbReference type="ChEBI" id="CHEBI:15378"/>
        <dbReference type="ChEBI" id="CHEBI:17268"/>
    </reaction>
</comment>
<evidence type="ECO:0000313" key="12">
    <source>
        <dbReference type="EMBL" id="KAG1821717.1"/>
    </source>
</evidence>
<comment type="subcellular location">
    <subcellularLocation>
        <location evidence="1">Membrane</location>
        <topology evidence="1">Multi-pass membrane protein</topology>
    </subcellularLocation>
</comment>
<dbReference type="GeneID" id="64638355"/>
<dbReference type="InterPro" id="IPR020846">
    <property type="entry name" value="MFS_dom"/>
</dbReference>
<evidence type="ECO:0000259" key="11">
    <source>
        <dbReference type="PROSITE" id="PS50850"/>
    </source>
</evidence>
<keyword evidence="4 10" id="KW-0812">Transmembrane</keyword>
<feature type="region of interest" description="Disordered" evidence="9">
    <location>
        <begin position="547"/>
        <end position="574"/>
    </location>
</feature>
<comment type="caution">
    <text evidence="12">The sequence shown here is derived from an EMBL/GenBank/DDBJ whole genome shotgun (WGS) entry which is preliminary data.</text>
</comment>
<evidence type="ECO:0000256" key="9">
    <source>
        <dbReference type="SAM" id="MobiDB-lite"/>
    </source>
</evidence>
<evidence type="ECO:0000256" key="7">
    <source>
        <dbReference type="ARBA" id="ARBA00049119"/>
    </source>
</evidence>
<dbReference type="PANTHER" id="PTHR48022">
    <property type="entry name" value="PLASTIDIC GLUCOSE TRANSPORTER 4"/>
    <property type="match status" value="1"/>
</dbReference>
<proteinExistence type="inferred from homology"/>
<feature type="transmembrane region" description="Helical" evidence="10">
    <location>
        <begin position="386"/>
        <end position="407"/>
    </location>
</feature>
<feature type="transmembrane region" description="Helical" evidence="10">
    <location>
        <begin position="348"/>
        <end position="366"/>
    </location>
</feature>
<dbReference type="NCBIfam" id="TIGR00879">
    <property type="entry name" value="SP"/>
    <property type="match status" value="1"/>
</dbReference>
<dbReference type="SUPFAM" id="SSF103473">
    <property type="entry name" value="MFS general substrate transporter"/>
    <property type="match status" value="1"/>
</dbReference>
<keyword evidence="6 10" id="KW-0472">Membrane</keyword>
<organism evidence="12 13">
    <name type="scientific">Suillus subaureus</name>
    <dbReference type="NCBI Taxonomy" id="48587"/>
    <lineage>
        <taxon>Eukaryota</taxon>
        <taxon>Fungi</taxon>
        <taxon>Dikarya</taxon>
        <taxon>Basidiomycota</taxon>
        <taxon>Agaricomycotina</taxon>
        <taxon>Agaricomycetes</taxon>
        <taxon>Agaricomycetidae</taxon>
        <taxon>Boletales</taxon>
        <taxon>Suillineae</taxon>
        <taxon>Suillaceae</taxon>
        <taxon>Suillus</taxon>
    </lineage>
</organism>
<dbReference type="Pfam" id="PF00083">
    <property type="entry name" value="Sugar_tr"/>
    <property type="match status" value="1"/>
</dbReference>
<sequence length="574" mass="64031">MAVPEYTIADFIHRESWWKNRGLLILNIYLILPLLSSVLNGLDSSILNGLQILPGWQEYFHNPQGKTLGLINSAQGIGALSGIPFSPYVSDLLGRRATMFIGATLMLAGVLTQALSTTVQVFIGARVLIGLGIAFSINAAPLLISELSYPTHRGKLTSLYNSMWYFGSIISAWICLVAYNRAGTSEWSWRVPVFIQAAVPILQMTLIWFIPESPRFLVARGLESRAARVLARYHANGTSECDHHLVAFEMAQIRHALNIERDIASSPSYLTCFATPGNRRRMFIIISIAISSQWSGNGLVSSYINIILDGVGITTTRTKAVINGGLQIFNLASALLGTMLVDKLGRRQLFLISNIGMLIVFSMWTITTALFNETGSTAAVKATVPLIFLFYFFYDFAYTPMLVSYTLEILPYNIRARGLAIMNFSAYLFNTFNAFVNPWALDAIGWKYYLVYCGWLVLELVFVMVFIIETRGRTLEETAALFDGVKIPRKTTERRDSTTFARIPQYGPRSPRLEKDMPDNYFELHESSSIRSSALGSHSHIELQERSGVQRTSAFGSPSHLETHSEESAVTFVK</sequence>
<dbReference type="RefSeq" id="XP_041196457.1">
    <property type="nucleotide sequence ID" value="XM_041344339.1"/>
</dbReference>
<evidence type="ECO:0000256" key="1">
    <source>
        <dbReference type="ARBA" id="ARBA00004141"/>
    </source>
</evidence>
<evidence type="ECO:0000313" key="13">
    <source>
        <dbReference type="Proteomes" id="UP000807769"/>
    </source>
</evidence>
<gene>
    <name evidence="12" type="ORF">BJ212DRAFT_915571</name>
</gene>
<evidence type="ECO:0000256" key="5">
    <source>
        <dbReference type="ARBA" id="ARBA00022989"/>
    </source>
</evidence>
<feature type="transmembrane region" description="Helical" evidence="10">
    <location>
        <begin position="283"/>
        <end position="308"/>
    </location>
</feature>
<feature type="transmembrane region" description="Helical" evidence="10">
    <location>
        <begin position="97"/>
        <end position="115"/>
    </location>
</feature>
<feature type="compositionally biased region" description="Polar residues" evidence="9">
    <location>
        <begin position="547"/>
        <end position="556"/>
    </location>
</feature>
<dbReference type="InterPro" id="IPR003663">
    <property type="entry name" value="Sugar/inositol_transpt"/>
</dbReference>
<feature type="transmembrane region" description="Helical" evidence="10">
    <location>
        <begin position="419"/>
        <end position="436"/>
    </location>
</feature>
<dbReference type="FunFam" id="1.20.1250.20:FF:000134">
    <property type="entry name" value="MFS sugar transporter protein"/>
    <property type="match status" value="1"/>
</dbReference>
<dbReference type="InterPro" id="IPR005828">
    <property type="entry name" value="MFS_sugar_transport-like"/>
</dbReference>
<dbReference type="Proteomes" id="UP000807769">
    <property type="component" value="Unassembled WGS sequence"/>
</dbReference>
<feature type="transmembrane region" description="Helical" evidence="10">
    <location>
        <begin position="448"/>
        <end position="468"/>
    </location>
</feature>
<dbReference type="InterPro" id="IPR036259">
    <property type="entry name" value="MFS_trans_sf"/>
</dbReference>
<feature type="transmembrane region" description="Helical" evidence="10">
    <location>
        <begin position="320"/>
        <end position="341"/>
    </location>
</feature>
<dbReference type="OrthoDB" id="6133115at2759"/>
<reference evidence="12" key="1">
    <citation type="journal article" date="2020" name="New Phytol.">
        <title>Comparative genomics reveals dynamic genome evolution in host specialist ectomycorrhizal fungi.</title>
        <authorList>
            <person name="Lofgren L.A."/>
            <person name="Nguyen N.H."/>
            <person name="Vilgalys R."/>
            <person name="Ruytinx J."/>
            <person name="Liao H.L."/>
            <person name="Branco S."/>
            <person name="Kuo A."/>
            <person name="LaButti K."/>
            <person name="Lipzen A."/>
            <person name="Andreopoulos W."/>
            <person name="Pangilinan J."/>
            <person name="Riley R."/>
            <person name="Hundley H."/>
            <person name="Na H."/>
            <person name="Barry K."/>
            <person name="Grigoriev I.V."/>
            <person name="Stajich J.E."/>
            <person name="Kennedy P.G."/>
        </authorList>
    </citation>
    <scope>NUCLEOTIDE SEQUENCE</scope>
    <source>
        <strain evidence="12">MN1</strain>
    </source>
</reference>
<evidence type="ECO:0000256" key="10">
    <source>
        <dbReference type="SAM" id="Phobius"/>
    </source>
</evidence>
<dbReference type="EMBL" id="JABBWG010000006">
    <property type="protein sequence ID" value="KAG1821717.1"/>
    <property type="molecule type" value="Genomic_DNA"/>
</dbReference>
<dbReference type="PROSITE" id="PS50850">
    <property type="entry name" value="MFS"/>
    <property type="match status" value="1"/>
</dbReference>
<keyword evidence="3 8" id="KW-0813">Transport</keyword>
<dbReference type="AlphaFoldDB" id="A0A9P7EI62"/>
<keyword evidence="13" id="KW-1185">Reference proteome</keyword>
<feature type="domain" description="Major facilitator superfamily (MFS) profile" evidence="11">
    <location>
        <begin position="29"/>
        <end position="471"/>
    </location>
</feature>
<dbReference type="InterPro" id="IPR050360">
    <property type="entry name" value="MFS_Sugar_Transporters"/>
</dbReference>
<accession>A0A9P7EI62</accession>
<evidence type="ECO:0000256" key="4">
    <source>
        <dbReference type="ARBA" id="ARBA00022692"/>
    </source>
</evidence>
<name>A0A9P7EI62_9AGAM</name>
<dbReference type="GO" id="GO:0016020">
    <property type="term" value="C:membrane"/>
    <property type="evidence" value="ECO:0007669"/>
    <property type="project" value="UniProtKB-SubCell"/>
</dbReference>